<proteinExistence type="inferred from homology"/>
<reference evidence="9 10" key="1">
    <citation type="journal article" date="2009" name="Biosci. Biotechnol. Biochem.">
        <title>WeGAS: a web-based microbial genome annotation system.</title>
        <authorList>
            <person name="Lee D."/>
            <person name="Seo H."/>
            <person name="Park C."/>
            <person name="Park K."/>
        </authorList>
    </citation>
    <scope>NUCLEOTIDE SEQUENCE [LARGE SCALE GENOMIC DNA]</scope>
    <source>
        <strain evidence="10">ATCC 49049 / DSM 4359 / NBRC 107923 / NS-E</strain>
    </source>
</reference>
<evidence type="ECO:0000256" key="1">
    <source>
        <dbReference type="ARBA" id="ARBA00004651"/>
    </source>
</evidence>
<evidence type="ECO:0000256" key="3">
    <source>
        <dbReference type="ARBA" id="ARBA00022475"/>
    </source>
</evidence>
<feature type="transmembrane region" description="Helical" evidence="7">
    <location>
        <begin position="95"/>
        <end position="114"/>
    </location>
</feature>
<dbReference type="HOGENOM" id="CLU_016047_0_3_0"/>
<organism evidence="9 10">
    <name type="scientific">Thermotoga neapolitana (strain ATCC 49049 / DSM 4359 / NBRC 107923 / NS-E)</name>
    <dbReference type="NCBI Taxonomy" id="309803"/>
    <lineage>
        <taxon>Bacteria</taxon>
        <taxon>Thermotogati</taxon>
        <taxon>Thermotogota</taxon>
        <taxon>Thermotogae</taxon>
        <taxon>Thermotogales</taxon>
        <taxon>Thermotogaceae</taxon>
        <taxon>Thermotoga</taxon>
    </lineage>
</organism>
<dbReference type="SUPFAM" id="SSF161098">
    <property type="entry name" value="MetI-like"/>
    <property type="match status" value="1"/>
</dbReference>
<evidence type="ECO:0000256" key="2">
    <source>
        <dbReference type="ARBA" id="ARBA00022448"/>
    </source>
</evidence>
<feature type="domain" description="ABC transmembrane type-1" evidence="8">
    <location>
        <begin position="58"/>
        <end position="270"/>
    </location>
</feature>
<dbReference type="InterPro" id="IPR000515">
    <property type="entry name" value="MetI-like"/>
</dbReference>
<feature type="transmembrane region" description="Helical" evidence="7">
    <location>
        <begin position="58"/>
        <end position="83"/>
    </location>
</feature>
<name>B9K9T5_THENN</name>
<dbReference type="PANTHER" id="PTHR43005:SF1">
    <property type="entry name" value="SPERMIDINE_PUTRESCINE TRANSPORT SYSTEM PERMEASE PROTEIN"/>
    <property type="match status" value="1"/>
</dbReference>
<evidence type="ECO:0000256" key="5">
    <source>
        <dbReference type="ARBA" id="ARBA00022989"/>
    </source>
</evidence>
<evidence type="ECO:0000313" key="9">
    <source>
        <dbReference type="EMBL" id="ACM23718.1"/>
    </source>
</evidence>
<keyword evidence="6 7" id="KW-0472">Membrane</keyword>
<keyword evidence="3" id="KW-1003">Cell membrane</keyword>
<feature type="transmembrane region" description="Helical" evidence="7">
    <location>
        <begin position="7"/>
        <end position="26"/>
    </location>
</feature>
<feature type="transmembrane region" description="Helical" evidence="7">
    <location>
        <begin position="120"/>
        <end position="138"/>
    </location>
</feature>
<feature type="transmembrane region" description="Helical" evidence="7">
    <location>
        <begin position="186"/>
        <end position="208"/>
    </location>
</feature>
<evidence type="ECO:0000256" key="6">
    <source>
        <dbReference type="ARBA" id="ARBA00023136"/>
    </source>
</evidence>
<evidence type="ECO:0000259" key="8">
    <source>
        <dbReference type="PROSITE" id="PS50928"/>
    </source>
</evidence>
<dbReference type="STRING" id="309803.CTN_1542"/>
<dbReference type="PANTHER" id="PTHR43005">
    <property type="entry name" value="BLR7065 PROTEIN"/>
    <property type="match status" value="1"/>
</dbReference>
<dbReference type="AlphaFoldDB" id="B9K9T5"/>
<dbReference type="GO" id="GO:0055085">
    <property type="term" value="P:transmembrane transport"/>
    <property type="evidence" value="ECO:0007669"/>
    <property type="project" value="InterPro"/>
</dbReference>
<evidence type="ECO:0000256" key="4">
    <source>
        <dbReference type="ARBA" id="ARBA00022692"/>
    </source>
</evidence>
<dbReference type="eggNOG" id="COG1175">
    <property type="taxonomic scope" value="Bacteria"/>
</dbReference>
<dbReference type="Proteomes" id="UP000000445">
    <property type="component" value="Chromosome"/>
</dbReference>
<gene>
    <name evidence="9" type="ordered locus">CTN_1542</name>
</gene>
<evidence type="ECO:0000256" key="7">
    <source>
        <dbReference type="RuleBase" id="RU363032"/>
    </source>
</evidence>
<dbReference type="Gene3D" id="1.10.3720.10">
    <property type="entry name" value="MetI-like"/>
    <property type="match status" value="1"/>
</dbReference>
<keyword evidence="4 7" id="KW-0812">Transmembrane</keyword>
<sequence length="280" mass="32045">MFITPTLLVIAFILIYPVFYVLLLSFTNRQLLFLGNVKFVGFQNYLTMFRDADFWHSLWLQLGFIVVALPVELIIGFFVALLFNREFPFSKLLRSLLMLPVFVIPVLSGLTWRLMLQPDYGVLAAFFQSLSIGPEAWLADKTFAYIAVILQDIWRMWPFMFMMIYAGLSSLPAEYIEAALIDGANFFQRVFYIIIPFLKPVLAIAFLLRLIDALRIFSEIYVMTYGGPSNATMLLSLYIHKQAFEFGNISYASAIGTFLMIISLAISYFIVKKGLRGETA</sequence>
<accession>B9K9T5</accession>
<keyword evidence="5 7" id="KW-1133">Transmembrane helix</keyword>
<dbReference type="PROSITE" id="PS50928">
    <property type="entry name" value="ABC_TM1"/>
    <property type="match status" value="1"/>
</dbReference>
<comment type="subcellular location">
    <subcellularLocation>
        <location evidence="1 7">Cell membrane</location>
        <topology evidence="1 7">Multi-pass membrane protein</topology>
    </subcellularLocation>
</comment>
<evidence type="ECO:0000313" key="10">
    <source>
        <dbReference type="Proteomes" id="UP000000445"/>
    </source>
</evidence>
<comment type="similarity">
    <text evidence="7">Belongs to the binding-protein-dependent transport system permease family.</text>
</comment>
<keyword evidence="10" id="KW-1185">Reference proteome</keyword>
<feature type="transmembrane region" description="Helical" evidence="7">
    <location>
        <begin position="220"/>
        <end position="239"/>
    </location>
</feature>
<protein>
    <submittedName>
        <fullName evidence="9">Binding-protein-dependent transport systems inner membrane component</fullName>
    </submittedName>
</protein>
<keyword evidence="2 7" id="KW-0813">Transport</keyword>
<dbReference type="InterPro" id="IPR035906">
    <property type="entry name" value="MetI-like_sf"/>
</dbReference>
<dbReference type="GO" id="GO:0005886">
    <property type="term" value="C:plasma membrane"/>
    <property type="evidence" value="ECO:0007669"/>
    <property type="project" value="UniProtKB-SubCell"/>
</dbReference>
<dbReference type="Pfam" id="PF00528">
    <property type="entry name" value="BPD_transp_1"/>
    <property type="match status" value="1"/>
</dbReference>
<feature type="transmembrane region" description="Helical" evidence="7">
    <location>
        <begin position="251"/>
        <end position="271"/>
    </location>
</feature>
<dbReference type="CDD" id="cd06261">
    <property type="entry name" value="TM_PBP2"/>
    <property type="match status" value="1"/>
</dbReference>
<dbReference type="EMBL" id="CP000916">
    <property type="protein sequence ID" value="ACM23718.1"/>
    <property type="molecule type" value="Genomic_DNA"/>
</dbReference>
<dbReference type="KEGG" id="tna:CTN_1542"/>